<evidence type="ECO:0000259" key="3">
    <source>
        <dbReference type="Pfam" id="PF06985"/>
    </source>
</evidence>
<feature type="transmembrane region" description="Helical" evidence="2">
    <location>
        <begin position="7"/>
        <end position="25"/>
    </location>
</feature>
<dbReference type="PANTHER" id="PTHR24148:SF64">
    <property type="entry name" value="HETEROKARYON INCOMPATIBILITY DOMAIN-CONTAINING PROTEIN"/>
    <property type="match status" value="1"/>
</dbReference>
<keyword evidence="5" id="KW-1185">Reference proteome</keyword>
<feature type="domain" description="Heterokaryon incompatibility" evidence="3">
    <location>
        <begin position="89"/>
        <end position="276"/>
    </location>
</feature>
<dbReference type="InterPro" id="IPR052895">
    <property type="entry name" value="HetReg/Transcr_Mod"/>
</dbReference>
<protein>
    <recommendedName>
        <fullName evidence="3">Heterokaryon incompatibility domain-containing protein</fullName>
    </recommendedName>
</protein>
<evidence type="ECO:0000313" key="5">
    <source>
        <dbReference type="Proteomes" id="UP001521785"/>
    </source>
</evidence>
<comment type="caution">
    <text evidence="4">The sequence shown here is derived from an EMBL/GenBank/DDBJ whole genome shotgun (WGS) entry which is preliminary data.</text>
</comment>
<dbReference type="EMBL" id="JAKJXO020000002">
    <property type="protein sequence ID" value="KAL1610710.1"/>
    <property type="molecule type" value="Genomic_DNA"/>
</dbReference>
<organism evidence="4 5">
    <name type="scientific">Paraconiothyrium brasiliense</name>
    <dbReference type="NCBI Taxonomy" id="300254"/>
    <lineage>
        <taxon>Eukaryota</taxon>
        <taxon>Fungi</taxon>
        <taxon>Dikarya</taxon>
        <taxon>Ascomycota</taxon>
        <taxon>Pezizomycotina</taxon>
        <taxon>Dothideomycetes</taxon>
        <taxon>Pleosporomycetidae</taxon>
        <taxon>Pleosporales</taxon>
        <taxon>Massarineae</taxon>
        <taxon>Didymosphaeriaceae</taxon>
        <taxon>Paraconiothyrium</taxon>
    </lineage>
</organism>
<keyword evidence="2" id="KW-0472">Membrane</keyword>
<keyword evidence="2" id="KW-0812">Transmembrane</keyword>
<dbReference type="Pfam" id="PF06985">
    <property type="entry name" value="HET"/>
    <property type="match status" value="1"/>
</dbReference>
<dbReference type="InterPro" id="IPR010730">
    <property type="entry name" value="HET"/>
</dbReference>
<reference evidence="4 5" key="1">
    <citation type="submission" date="2024-02" db="EMBL/GenBank/DDBJ databases">
        <title>De novo assembly and annotation of 12 fungi associated with fruit tree decline syndrome in Ontario, Canada.</title>
        <authorList>
            <person name="Sulman M."/>
            <person name="Ellouze W."/>
            <person name="Ilyukhin E."/>
        </authorList>
    </citation>
    <scope>NUCLEOTIDE SEQUENCE [LARGE SCALE GENOMIC DNA]</scope>
    <source>
        <strain evidence="4 5">M42-189</strain>
    </source>
</reference>
<dbReference type="PANTHER" id="PTHR24148">
    <property type="entry name" value="ANKYRIN REPEAT DOMAIN-CONTAINING PROTEIN 39 HOMOLOG-RELATED"/>
    <property type="match status" value="1"/>
</dbReference>
<name>A0ABR3S211_9PLEO</name>
<sequence>MSLGSSWGLSAIVALIVAFLGHVWIEGDACPVWSYSSQGLSLDEILPIPYTTLSSSRDSLRTLVLLPGSGAEPIRCELVSTQLSTNPSYEALSYQWEDTTKLKAILIDDVKVAITSNLAAALSSLRHRKEPRRLWVDAICINQQDDEEKARQVANMAAIYQRAQSVVVYLGEHEPYNQLHRFPLTDRVQRARELALKRFREDLGQKEQERQRQLQRGELREPGDEKAMSEQEKERALEDALNSAEHDAKLSEMAMDFFLRRIIHDHYWTRGWIIQEIVMAPGNLVVSHGSGVTTWDDFMQWVDRYHQLYPRDEAVKPILRLNHLRALRSRTGSVSTLASLLETFKDSFTSYHHRGVYHDKVYSLLGLAHDSPDGSFRIDYRKSAVELYKDCIDHFWNNSSMTPTQRAIELPYYAALVRRVLLRQPALRDVSDVGPRFNLEGARYEIFRPDGYNGISKNRGGSLFLLKLSSFLTQQFNGVYIAKWISEAERRNTKQKWYWKASQPEDASLWALAEHNVNASSDMHLRGQVVDKIEHVGKPYDVSESWSSEGLRFWGRDNGDSARDFVSANGVRGVAPLGARRGDLVCRFWNTNVLALVRKPHQNVSSSYVEGKMELVGRVAMRGMDRLPDPDVSSQLNAEVFGNINEKAVNIGVSLDGLTHLMTIDTIFWD</sequence>
<evidence type="ECO:0000313" key="4">
    <source>
        <dbReference type="EMBL" id="KAL1610710.1"/>
    </source>
</evidence>
<evidence type="ECO:0000256" key="1">
    <source>
        <dbReference type="SAM" id="MobiDB-lite"/>
    </source>
</evidence>
<proteinExistence type="predicted"/>
<keyword evidence="2" id="KW-1133">Transmembrane helix</keyword>
<gene>
    <name evidence="4" type="ORF">SLS60_002380</name>
</gene>
<evidence type="ECO:0000256" key="2">
    <source>
        <dbReference type="SAM" id="Phobius"/>
    </source>
</evidence>
<dbReference type="Proteomes" id="UP001521785">
    <property type="component" value="Unassembled WGS sequence"/>
</dbReference>
<feature type="region of interest" description="Disordered" evidence="1">
    <location>
        <begin position="205"/>
        <end position="236"/>
    </location>
</feature>
<accession>A0ABR3S211</accession>